<organism evidence="1 2">
    <name type="scientific">Streptomyces nigrescens</name>
    <dbReference type="NCBI Taxonomy" id="1920"/>
    <lineage>
        <taxon>Bacteria</taxon>
        <taxon>Bacillati</taxon>
        <taxon>Actinomycetota</taxon>
        <taxon>Actinomycetes</taxon>
        <taxon>Kitasatosporales</taxon>
        <taxon>Streptomycetaceae</taxon>
        <taxon>Streptomyces</taxon>
    </lineage>
</organism>
<reference evidence="1" key="1">
    <citation type="submission" date="2022-06" db="EMBL/GenBank/DDBJ databases">
        <title>Complete genome sequence of Streptomyces nigrescens HEK616.</title>
        <authorList>
            <person name="Asamizu S."/>
            <person name="Onaka H."/>
        </authorList>
    </citation>
    <scope>NUCLEOTIDE SEQUENCE</scope>
    <source>
        <strain evidence="1">HEK616</strain>
    </source>
</reference>
<accession>A0ABM7ZW41</accession>
<name>A0ABM7ZW41_STRNI</name>
<gene>
    <name evidence="1" type="ORF">HEK616_40750</name>
</gene>
<evidence type="ECO:0000313" key="1">
    <source>
        <dbReference type="EMBL" id="BDM70588.1"/>
    </source>
</evidence>
<dbReference type="Proteomes" id="UP001059597">
    <property type="component" value="Chromosome"/>
</dbReference>
<dbReference type="EMBL" id="AP026073">
    <property type="protein sequence ID" value="BDM70588.1"/>
    <property type="molecule type" value="Genomic_DNA"/>
</dbReference>
<keyword evidence="2" id="KW-1185">Reference proteome</keyword>
<evidence type="ECO:0000313" key="2">
    <source>
        <dbReference type="Proteomes" id="UP001059597"/>
    </source>
</evidence>
<protein>
    <submittedName>
        <fullName evidence="1">Uncharacterized protein</fullName>
    </submittedName>
</protein>
<sequence length="67" mass="7536">MSFRSVAEHAMTVYYDGNAELARKLLDGYAHELAEKIRDYEWDECGYGDTNCPCDAADLIDPDKGES</sequence>
<proteinExistence type="predicted"/>